<dbReference type="RefSeq" id="WP_379013821.1">
    <property type="nucleotide sequence ID" value="NZ_JBHSDC010000018.1"/>
</dbReference>
<reference evidence="3" key="1">
    <citation type="journal article" date="2019" name="Int. J. Syst. Evol. Microbiol.">
        <title>The Global Catalogue of Microorganisms (GCM) 10K type strain sequencing project: providing services to taxonomists for standard genome sequencing and annotation.</title>
        <authorList>
            <consortium name="The Broad Institute Genomics Platform"/>
            <consortium name="The Broad Institute Genome Sequencing Center for Infectious Disease"/>
            <person name="Wu L."/>
            <person name="Ma J."/>
        </authorList>
    </citation>
    <scope>NUCLEOTIDE SEQUENCE [LARGE SCALE GENOMIC DNA]</scope>
    <source>
        <strain evidence="3">CECT 8010</strain>
    </source>
</reference>
<evidence type="ECO:0000313" key="3">
    <source>
        <dbReference type="Proteomes" id="UP001595906"/>
    </source>
</evidence>
<feature type="signal peptide" evidence="1">
    <location>
        <begin position="1"/>
        <end position="19"/>
    </location>
</feature>
<accession>A0ABV8PXG4</accession>
<gene>
    <name evidence="2" type="ORF">ACFOW1_09370</name>
</gene>
<keyword evidence="1" id="KW-0732">Signal</keyword>
<evidence type="ECO:0000313" key="2">
    <source>
        <dbReference type="EMBL" id="MFC4232101.1"/>
    </source>
</evidence>
<sequence length="307" mass="34413">MKKIAILTVFIASAFAASAQVKKPAPKTKKVLTTYKPRTYKTPATGNSVTSPSTFPNTNPEPKNVVYQYIDTAFPNSENQFPMVGNIGIGTKTPQAALEIKRNAGDTRRKNILLQLSNSWSPNGQNEPTVMFSNGDLSDPKNVSYWTVGARVSGDNTIKSPQTFKICYKAPGIDLDQEVFSIDSYHGKVKIGDVNTNYDGYKLFVEEGILTEKVKVAIKNSEDWFDNVFESNYKLMNIYDLDGFIKKYKHLPDMPTTEDVTTSGLDLGKMNGLLLKKVEELTLYMIDLKKQLDDTKKMVDELKKQQH</sequence>
<protein>
    <submittedName>
        <fullName evidence="2">Uncharacterized protein</fullName>
    </submittedName>
</protein>
<dbReference type="Proteomes" id="UP001595906">
    <property type="component" value="Unassembled WGS sequence"/>
</dbReference>
<comment type="caution">
    <text evidence="2">The sequence shown here is derived from an EMBL/GenBank/DDBJ whole genome shotgun (WGS) entry which is preliminary data.</text>
</comment>
<feature type="chain" id="PRO_5046006062" evidence="1">
    <location>
        <begin position="20"/>
        <end position="307"/>
    </location>
</feature>
<proteinExistence type="predicted"/>
<evidence type="ECO:0000256" key="1">
    <source>
        <dbReference type="SAM" id="SignalP"/>
    </source>
</evidence>
<name>A0ABV8PXG4_9BACT</name>
<dbReference type="EMBL" id="JBHSDC010000018">
    <property type="protein sequence ID" value="MFC4232101.1"/>
    <property type="molecule type" value="Genomic_DNA"/>
</dbReference>
<organism evidence="2 3">
    <name type="scientific">Parasediminibacterium paludis</name>
    <dbReference type="NCBI Taxonomy" id="908966"/>
    <lineage>
        <taxon>Bacteria</taxon>
        <taxon>Pseudomonadati</taxon>
        <taxon>Bacteroidota</taxon>
        <taxon>Chitinophagia</taxon>
        <taxon>Chitinophagales</taxon>
        <taxon>Chitinophagaceae</taxon>
        <taxon>Parasediminibacterium</taxon>
    </lineage>
</organism>
<keyword evidence="3" id="KW-1185">Reference proteome</keyword>